<evidence type="ECO:0000313" key="1">
    <source>
        <dbReference type="EMBL" id="EGJ33911.1"/>
    </source>
</evidence>
<dbReference type="SUPFAM" id="SSF53383">
    <property type="entry name" value="PLP-dependent transferases"/>
    <property type="match status" value="1"/>
</dbReference>
<evidence type="ECO:0008006" key="3">
    <source>
        <dbReference type="Google" id="ProtNLM"/>
    </source>
</evidence>
<dbReference type="RefSeq" id="WP_008180867.1">
    <property type="nucleotide sequence ID" value="NZ_GL890840.1"/>
</dbReference>
<dbReference type="EMBL" id="GL890840">
    <property type="protein sequence ID" value="EGJ33911.1"/>
    <property type="molecule type" value="Genomic_DNA"/>
</dbReference>
<protein>
    <recommendedName>
        <fullName evidence="3">Aminotransferase class I/classII domain-containing protein</fullName>
    </recommendedName>
</protein>
<accession>F4XMK2</accession>
<name>F4XMK2_9CYAN</name>
<dbReference type="HOGENOM" id="CLU_1946394_0_0_3"/>
<proteinExistence type="predicted"/>
<dbReference type="OrthoDB" id="3224382at2"/>
<sequence length="129" mass="14570">MSKHRYLLRYNWLLFERTAKRLGLKLRTHPQAGFFALVDVAEAEQDAMELSLHLAQNYALSSTPGIDFHEHDHAFLRLNFACPAHQIETGLTRLAGYVLESELSLQQPGRKSAAVNASHGAKPWAKVIY</sequence>
<organism evidence="1 2">
    <name type="scientific">Moorena producens 3L</name>
    <dbReference type="NCBI Taxonomy" id="489825"/>
    <lineage>
        <taxon>Bacteria</taxon>
        <taxon>Bacillati</taxon>
        <taxon>Cyanobacteriota</taxon>
        <taxon>Cyanophyceae</taxon>
        <taxon>Coleofasciculales</taxon>
        <taxon>Coleofasciculaceae</taxon>
        <taxon>Moorena</taxon>
    </lineage>
</organism>
<dbReference type="Gene3D" id="3.90.1150.10">
    <property type="entry name" value="Aspartate Aminotransferase, domain 1"/>
    <property type="match status" value="1"/>
</dbReference>
<reference evidence="2" key="1">
    <citation type="journal article" date="2011" name="Proc. Natl. Acad. Sci. U.S.A.">
        <title>Genomic insights into the physiology and ecology of the marine filamentous cyanobacterium Lyngbya majuscula.</title>
        <authorList>
            <person name="Jones A.C."/>
            <person name="Monroe E.A."/>
            <person name="Podell S."/>
            <person name="Hess W.R."/>
            <person name="Klages S."/>
            <person name="Esquenazi E."/>
            <person name="Niessen S."/>
            <person name="Hoover H."/>
            <person name="Rothmann M."/>
            <person name="Lasken R.S."/>
            <person name="Yates J.R.III."/>
            <person name="Reinhardt R."/>
            <person name="Kube M."/>
            <person name="Burkart M.D."/>
            <person name="Allen E.E."/>
            <person name="Dorrestein P.C."/>
            <person name="Gerwick W.H."/>
            <person name="Gerwick L."/>
        </authorList>
    </citation>
    <scope>NUCLEOTIDE SEQUENCE [LARGE SCALE GENOMIC DNA]</scope>
    <source>
        <strain evidence="2">3L</strain>
    </source>
</reference>
<evidence type="ECO:0000313" key="2">
    <source>
        <dbReference type="Proteomes" id="UP000003959"/>
    </source>
</evidence>
<dbReference type="InterPro" id="IPR015422">
    <property type="entry name" value="PyrdxlP-dep_Trfase_small"/>
</dbReference>
<dbReference type="InterPro" id="IPR015424">
    <property type="entry name" value="PyrdxlP-dep_Trfase"/>
</dbReference>
<dbReference type="AlphaFoldDB" id="F4XMK2"/>
<dbReference type="Proteomes" id="UP000003959">
    <property type="component" value="Unassembled WGS sequence"/>
</dbReference>
<gene>
    <name evidence="1" type="ORF">LYNGBM3L_20120</name>
</gene>
<keyword evidence="2" id="KW-1185">Reference proteome</keyword>